<dbReference type="SUPFAM" id="SSF54862">
    <property type="entry name" value="4Fe-4S ferredoxins"/>
    <property type="match status" value="1"/>
</dbReference>
<dbReference type="PROSITE" id="PS00198">
    <property type="entry name" value="4FE4S_FER_1"/>
    <property type="match status" value="1"/>
</dbReference>
<sequence>MDAYEALRENLHKNPAGAPKSETFTEILRTLFTPDEVDLAVYLTFLPQSLERVAEKAGVTAAAARELCESMANKGIIFSREKEGAMGYALLLTIPGIFEFPFMSGGGTKMHEKLGALWERYHLESQGMDFSSSPTPLMRVVAVEETVAGKNEVMPYEIVSAMMEKNHTFALAECACRVSQGDHACDKPNDVCLIFDAMARFLIDRKHAREITREEALAVLKRSEEAGLVHTTNNSQDRLSVICNCCACCCTILTCQSKLDAPYPFSKGRWYASVDESECMGCEVCAEERCVVNAIGMEEGVAVVDPEKCIGCGLCASTCPTDAISMTERDHVPPVPETGAQLGGQVLMEKGRLEAFLELNKR</sequence>
<dbReference type="RefSeq" id="WP_236891430.1">
    <property type="nucleotide sequence ID" value="NZ_AP024488.1"/>
</dbReference>
<name>A0ABN6F1F2_9BACT</name>
<evidence type="ECO:0000313" key="6">
    <source>
        <dbReference type="Proteomes" id="UP001320148"/>
    </source>
</evidence>
<evidence type="ECO:0000256" key="3">
    <source>
        <dbReference type="ARBA" id="ARBA00023014"/>
    </source>
</evidence>
<evidence type="ECO:0000256" key="2">
    <source>
        <dbReference type="ARBA" id="ARBA00023004"/>
    </source>
</evidence>
<feature type="domain" description="4Fe-4S ferredoxin-type" evidence="4">
    <location>
        <begin position="270"/>
        <end position="299"/>
    </location>
</feature>
<evidence type="ECO:0000313" key="5">
    <source>
        <dbReference type="EMBL" id="BCS95152.1"/>
    </source>
</evidence>
<dbReference type="InterPro" id="IPR017900">
    <property type="entry name" value="4Fe4S_Fe_S_CS"/>
</dbReference>
<dbReference type="Pfam" id="PF00037">
    <property type="entry name" value="Fer4"/>
    <property type="match status" value="1"/>
</dbReference>
<evidence type="ECO:0000259" key="4">
    <source>
        <dbReference type="PROSITE" id="PS51379"/>
    </source>
</evidence>
<dbReference type="PROSITE" id="PS51379">
    <property type="entry name" value="4FE4S_FER_2"/>
    <property type="match status" value="2"/>
</dbReference>
<dbReference type="Gene3D" id="3.30.70.20">
    <property type="match status" value="1"/>
</dbReference>
<dbReference type="EMBL" id="AP024488">
    <property type="protein sequence ID" value="BCS95152.1"/>
    <property type="molecule type" value="Genomic_DNA"/>
</dbReference>
<dbReference type="InterPro" id="IPR017896">
    <property type="entry name" value="4Fe4S_Fe-S-bd"/>
</dbReference>
<keyword evidence="3" id="KW-0411">Iron-sulfur</keyword>
<organism evidence="5 6">
    <name type="scientific">Desulfoluna limicola</name>
    <dbReference type="NCBI Taxonomy" id="2810562"/>
    <lineage>
        <taxon>Bacteria</taxon>
        <taxon>Pseudomonadati</taxon>
        <taxon>Thermodesulfobacteriota</taxon>
        <taxon>Desulfobacteria</taxon>
        <taxon>Desulfobacterales</taxon>
        <taxon>Desulfolunaceae</taxon>
        <taxon>Desulfoluna</taxon>
    </lineage>
</organism>
<protein>
    <submittedName>
        <fullName evidence="5">(4Fe-4S)-binding protein</fullName>
    </submittedName>
</protein>
<proteinExistence type="predicted"/>
<gene>
    <name evidence="5" type="ORF">DSLASN_07840</name>
</gene>
<keyword evidence="6" id="KW-1185">Reference proteome</keyword>
<dbReference type="Proteomes" id="UP001320148">
    <property type="component" value="Chromosome"/>
</dbReference>
<keyword evidence="1" id="KW-0479">Metal-binding</keyword>
<keyword evidence="2" id="KW-0408">Iron</keyword>
<feature type="domain" description="4Fe-4S ferredoxin-type" evidence="4">
    <location>
        <begin position="300"/>
        <end position="329"/>
    </location>
</feature>
<reference evidence="5 6" key="1">
    <citation type="submission" date="2021-02" db="EMBL/GenBank/DDBJ databases">
        <title>Complete genome of Desulfoluna sp. strain ASN36.</title>
        <authorList>
            <person name="Takahashi A."/>
            <person name="Kojima H."/>
            <person name="Fukui M."/>
        </authorList>
    </citation>
    <scope>NUCLEOTIDE SEQUENCE [LARGE SCALE GENOMIC DNA]</scope>
    <source>
        <strain evidence="5 6">ASN36</strain>
    </source>
</reference>
<evidence type="ECO:0000256" key="1">
    <source>
        <dbReference type="ARBA" id="ARBA00022723"/>
    </source>
</evidence>
<accession>A0ABN6F1F2</accession>